<comment type="caution">
    <text evidence="2">The sequence shown here is derived from an EMBL/GenBank/DDBJ whole genome shotgun (WGS) entry which is preliminary data.</text>
</comment>
<gene>
    <name evidence="2" type="ORF">QWZ14_01660</name>
</gene>
<evidence type="ECO:0000313" key="2">
    <source>
        <dbReference type="EMBL" id="MDN3563082.1"/>
    </source>
</evidence>
<dbReference type="SUPFAM" id="SSF90257">
    <property type="entry name" value="Myosin rod fragments"/>
    <property type="match status" value="1"/>
</dbReference>
<evidence type="ECO:0000256" key="1">
    <source>
        <dbReference type="SAM" id="Coils"/>
    </source>
</evidence>
<feature type="coiled-coil region" evidence="1">
    <location>
        <begin position="68"/>
        <end position="123"/>
    </location>
</feature>
<sequence>MSFMTGWILGNTAAKSAAHTQETVLHFQRLRQNRRTACTVASWQQHAAEWEASARHLDAQLTIAEGMLQEAAQHLQQAAADRQALEERLARAEALATGWETSARQYHSRAIELEVQVSDLRQELSVHEAILRATTELSKRDALRQTN</sequence>
<reference evidence="3" key="1">
    <citation type="journal article" date="2019" name="Int. J. Syst. Evol. Microbiol.">
        <title>The Global Catalogue of Microorganisms (GCM) 10K type strain sequencing project: providing services to taxonomists for standard genome sequencing and annotation.</title>
        <authorList>
            <consortium name="The Broad Institute Genomics Platform"/>
            <consortium name="The Broad Institute Genome Sequencing Center for Infectious Disease"/>
            <person name="Wu L."/>
            <person name="Ma J."/>
        </authorList>
    </citation>
    <scope>NUCLEOTIDE SEQUENCE [LARGE SCALE GENOMIC DNA]</scope>
    <source>
        <strain evidence="3">CECT 7131</strain>
    </source>
</reference>
<protein>
    <submittedName>
        <fullName evidence="2">Uncharacterized protein</fullName>
    </submittedName>
</protein>
<keyword evidence="1" id="KW-0175">Coiled coil</keyword>
<name>A0ABT8A033_9PROT</name>
<dbReference type="Proteomes" id="UP001529369">
    <property type="component" value="Unassembled WGS sequence"/>
</dbReference>
<evidence type="ECO:0000313" key="3">
    <source>
        <dbReference type="Proteomes" id="UP001529369"/>
    </source>
</evidence>
<dbReference type="RefSeq" id="WP_290314817.1">
    <property type="nucleotide sequence ID" value="NZ_JAUFPN010000015.1"/>
</dbReference>
<keyword evidence="3" id="KW-1185">Reference proteome</keyword>
<proteinExistence type="predicted"/>
<accession>A0ABT8A033</accession>
<dbReference type="EMBL" id="JAUFPN010000015">
    <property type="protein sequence ID" value="MDN3563082.1"/>
    <property type="molecule type" value="Genomic_DNA"/>
</dbReference>
<organism evidence="2 3">
    <name type="scientific">Paeniroseomonas aquatica</name>
    <dbReference type="NCBI Taxonomy" id="373043"/>
    <lineage>
        <taxon>Bacteria</taxon>
        <taxon>Pseudomonadati</taxon>
        <taxon>Pseudomonadota</taxon>
        <taxon>Alphaproteobacteria</taxon>
        <taxon>Acetobacterales</taxon>
        <taxon>Acetobacteraceae</taxon>
        <taxon>Paeniroseomonas</taxon>
    </lineage>
</organism>